<evidence type="ECO:0000256" key="5">
    <source>
        <dbReference type="ARBA" id="ARBA00022777"/>
    </source>
</evidence>
<keyword evidence="3" id="KW-0808">Transferase</keyword>
<organism evidence="11">
    <name type="scientific">Hanusia phi</name>
    <dbReference type="NCBI Taxonomy" id="3032"/>
    <lineage>
        <taxon>Eukaryota</taxon>
        <taxon>Cryptophyceae</taxon>
        <taxon>Pyrenomonadales</taxon>
        <taxon>Geminigeraceae</taxon>
        <taxon>Hanusia</taxon>
    </lineage>
</organism>
<dbReference type="EMBL" id="HBEO01017267">
    <property type="protein sequence ID" value="CAD8486464.1"/>
    <property type="molecule type" value="Transcribed_RNA"/>
</dbReference>
<comment type="catalytic activity">
    <reaction evidence="7">
        <text>L-threonyl-[protein] + ATP = O-phospho-L-threonyl-[protein] + ADP + H(+)</text>
        <dbReference type="Rhea" id="RHEA:46608"/>
        <dbReference type="Rhea" id="RHEA-COMP:11060"/>
        <dbReference type="Rhea" id="RHEA-COMP:11605"/>
        <dbReference type="ChEBI" id="CHEBI:15378"/>
        <dbReference type="ChEBI" id="CHEBI:30013"/>
        <dbReference type="ChEBI" id="CHEBI:30616"/>
        <dbReference type="ChEBI" id="CHEBI:61977"/>
        <dbReference type="ChEBI" id="CHEBI:456216"/>
        <dbReference type="EC" id="2.7.11.1"/>
    </reaction>
</comment>
<dbReference type="GO" id="GO:0005737">
    <property type="term" value="C:cytoplasm"/>
    <property type="evidence" value="ECO:0007669"/>
    <property type="project" value="TreeGrafter"/>
</dbReference>
<dbReference type="AlphaFoldDB" id="A0A7S0HN17"/>
<name>A0A7S0HN17_9CRYP</name>
<sequence>MQSAGTAQQDDQVQSQGRGKYHEGGAQDEEFEDQLLFDDLFPTRPGRDHSRILLDLGESRGEPRREHEWEDKAVEEDVIRLCSASMAKWRLLEDSRARHEAQSSNWGLDAQDLAQLTNAALATEVLKRESGRKQDWEKKRNPGDAHELEAWRELVGEHEQIELESLKESRQRSLEDCDMGGGLGYEKLEFVSQCTFSKVYVGRLTGKDCKAVAIREFDLQDYFVEHKKLRLVLQETRKLRHPNLVRCYGGSYSRQEQLAVVVDELMDAGSLQGLITYLWHVRQKKSQLDESLMDETAIRKIMIAILSGIGHLHANGIVHGRLKPSKILLTCTGQVKVGGFGYAQLVRRRRGGKLLEGDKKFAAPEVLNGQEASSASDIWSLGCIVYFLSSATFPSVQVCQEPQLLHGSCQEMSTRELSSSLFLCIKPEQRKTAGEGLGLMGLGKCCE</sequence>
<keyword evidence="4" id="KW-0547">Nucleotide-binding</keyword>
<dbReference type="GO" id="GO:0004674">
    <property type="term" value="F:protein serine/threonine kinase activity"/>
    <property type="evidence" value="ECO:0007669"/>
    <property type="project" value="UniProtKB-KW"/>
</dbReference>
<dbReference type="CDD" id="cd00180">
    <property type="entry name" value="PKc"/>
    <property type="match status" value="1"/>
</dbReference>
<evidence type="ECO:0000256" key="4">
    <source>
        <dbReference type="ARBA" id="ARBA00022741"/>
    </source>
</evidence>
<evidence type="ECO:0000256" key="9">
    <source>
        <dbReference type="SAM" id="MobiDB-lite"/>
    </source>
</evidence>
<dbReference type="GO" id="GO:0005524">
    <property type="term" value="F:ATP binding"/>
    <property type="evidence" value="ECO:0007669"/>
    <property type="project" value="UniProtKB-KW"/>
</dbReference>
<evidence type="ECO:0000313" key="11">
    <source>
        <dbReference type="EMBL" id="CAD8486464.1"/>
    </source>
</evidence>
<keyword evidence="6" id="KW-0067">ATP-binding</keyword>
<protein>
    <recommendedName>
        <fullName evidence="1">non-specific serine/threonine protein kinase</fullName>
        <ecNumber evidence="1">2.7.11.1</ecNumber>
    </recommendedName>
</protein>
<dbReference type="PANTHER" id="PTHR24361">
    <property type="entry name" value="MITOGEN-ACTIVATED KINASE KINASE KINASE"/>
    <property type="match status" value="1"/>
</dbReference>
<dbReference type="InterPro" id="IPR011009">
    <property type="entry name" value="Kinase-like_dom_sf"/>
</dbReference>
<dbReference type="PROSITE" id="PS50011">
    <property type="entry name" value="PROTEIN_KINASE_DOM"/>
    <property type="match status" value="1"/>
</dbReference>
<evidence type="ECO:0000259" key="10">
    <source>
        <dbReference type="PROSITE" id="PS50011"/>
    </source>
</evidence>
<dbReference type="Gene3D" id="1.10.510.10">
    <property type="entry name" value="Transferase(Phosphotransferase) domain 1"/>
    <property type="match status" value="1"/>
</dbReference>
<dbReference type="Pfam" id="PF00069">
    <property type="entry name" value="Pkinase"/>
    <property type="match status" value="1"/>
</dbReference>
<evidence type="ECO:0000256" key="3">
    <source>
        <dbReference type="ARBA" id="ARBA00022679"/>
    </source>
</evidence>
<gene>
    <name evidence="11" type="ORF">HPHI1048_LOCUS11738</name>
</gene>
<dbReference type="InterPro" id="IPR053235">
    <property type="entry name" value="Ser_Thr_kinase"/>
</dbReference>
<dbReference type="PANTHER" id="PTHR24361:SF433">
    <property type="entry name" value="PROTEIN KINASE DOMAIN-CONTAINING PROTEIN"/>
    <property type="match status" value="1"/>
</dbReference>
<feature type="domain" description="Protein kinase" evidence="10">
    <location>
        <begin position="185"/>
        <end position="442"/>
    </location>
</feature>
<proteinExistence type="predicted"/>
<keyword evidence="2" id="KW-0723">Serine/threonine-protein kinase</keyword>
<evidence type="ECO:0000256" key="1">
    <source>
        <dbReference type="ARBA" id="ARBA00012513"/>
    </source>
</evidence>
<feature type="compositionally biased region" description="Polar residues" evidence="9">
    <location>
        <begin position="1"/>
        <end position="17"/>
    </location>
</feature>
<evidence type="ECO:0000256" key="7">
    <source>
        <dbReference type="ARBA" id="ARBA00047899"/>
    </source>
</evidence>
<evidence type="ECO:0000256" key="2">
    <source>
        <dbReference type="ARBA" id="ARBA00022527"/>
    </source>
</evidence>
<reference evidence="11" key="1">
    <citation type="submission" date="2021-01" db="EMBL/GenBank/DDBJ databases">
        <authorList>
            <person name="Corre E."/>
            <person name="Pelletier E."/>
            <person name="Niang G."/>
            <person name="Scheremetjew M."/>
            <person name="Finn R."/>
            <person name="Kale V."/>
            <person name="Holt S."/>
            <person name="Cochrane G."/>
            <person name="Meng A."/>
            <person name="Brown T."/>
            <person name="Cohen L."/>
        </authorList>
    </citation>
    <scope>NUCLEOTIDE SEQUENCE</scope>
    <source>
        <strain evidence="11">CCMP325</strain>
    </source>
</reference>
<evidence type="ECO:0000256" key="8">
    <source>
        <dbReference type="ARBA" id="ARBA00048679"/>
    </source>
</evidence>
<dbReference type="SUPFAM" id="SSF56112">
    <property type="entry name" value="Protein kinase-like (PK-like)"/>
    <property type="match status" value="1"/>
</dbReference>
<comment type="catalytic activity">
    <reaction evidence="8">
        <text>L-seryl-[protein] + ATP = O-phospho-L-seryl-[protein] + ADP + H(+)</text>
        <dbReference type="Rhea" id="RHEA:17989"/>
        <dbReference type="Rhea" id="RHEA-COMP:9863"/>
        <dbReference type="Rhea" id="RHEA-COMP:11604"/>
        <dbReference type="ChEBI" id="CHEBI:15378"/>
        <dbReference type="ChEBI" id="CHEBI:29999"/>
        <dbReference type="ChEBI" id="CHEBI:30616"/>
        <dbReference type="ChEBI" id="CHEBI:83421"/>
        <dbReference type="ChEBI" id="CHEBI:456216"/>
        <dbReference type="EC" id="2.7.11.1"/>
    </reaction>
</comment>
<feature type="region of interest" description="Disordered" evidence="9">
    <location>
        <begin position="1"/>
        <end position="33"/>
    </location>
</feature>
<accession>A0A7S0HN17</accession>
<dbReference type="InterPro" id="IPR000719">
    <property type="entry name" value="Prot_kinase_dom"/>
</dbReference>
<keyword evidence="5" id="KW-0418">Kinase</keyword>
<evidence type="ECO:0000256" key="6">
    <source>
        <dbReference type="ARBA" id="ARBA00022840"/>
    </source>
</evidence>
<dbReference type="EC" id="2.7.11.1" evidence="1"/>